<protein>
    <submittedName>
        <fullName evidence="1">Uncharacterized protein</fullName>
    </submittedName>
</protein>
<name>A0A2T6BMR2_9RHOB</name>
<accession>A0A2T6BMR2</accession>
<dbReference type="NCBIfam" id="NF046098">
    <property type="entry name" value="RSP_7527_fam"/>
    <property type="match status" value="1"/>
</dbReference>
<organism evidence="1 2">
    <name type="scientific">Litoreibacter ponti</name>
    <dbReference type="NCBI Taxonomy" id="1510457"/>
    <lineage>
        <taxon>Bacteria</taxon>
        <taxon>Pseudomonadati</taxon>
        <taxon>Pseudomonadota</taxon>
        <taxon>Alphaproteobacteria</taxon>
        <taxon>Rhodobacterales</taxon>
        <taxon>Roseobacteraceae</taxon>
        <taxon>Litoreibacter</taxon>
    </lineage>
</organism>
<reference evidence="1 2" key="1">
    <citation type="submission" date="2018-04" db="EMBL/GenBank/DDBJ databases">
        <title>Genomic Encyclopedia of Archaeal and Bacterial Type Strains, Phase II (KMG-II): from individual species to whole genera.</title>
        <authorList>
            <person name="Goeker M."/>
        </authorList>
    </citation>
    <scope>NUCLEOTIDE SEQUENCE [LARGE SCALE GENOMIC DNA]</scope>
    <source>
        <strain evidence="1 2">DSM 100977</strain>
    </source>
</reference>
<evidence type="ECO:0000313" key="1">
    <source>
        <dbReference type="EMBL" id="PTX57355.1"/>
    </source>
</evidence>
<comment type="caution">
    <text evidence="1">The sequence shown here is derived from an EMBL/GenBank/DDBJ whole genome shotgun (WGS) entry which is preliminary data.</text>
</comment>
<dbReference type="InterPro" id="IPR058227">
    <property type="entry name" value="RSP_7527-like"/>
</dbReference>
<keyword evidence="2" id="KW-1185">Reference proteome</keyword>
<dbReference type="EMBL" id="QBKS01000001">
    <property type="protein sequence ID" value="PTX57355.1"/>
    <property type="molecule type" value="Genomic_DNA"/>
</dbReference>
<evidence type="ECO:0000313" key="2">
    <source>
        <dbReference type="Proteomes" id="UP000243978"/>
    </source>
</evidence>
<dbReference type="AlphaFoldDB" id="A0A2T6BMR2"/>
<dbReference type="Proteomes" id="UP000243978">
    <property type="component" value="Unassembled WGS sequence"/>
</dbReference>
<dbReference type="RefSeq" id="WP_158269959.1">
    <property type="nucleotide sequence ID" value="NZ_QBKS01000001.1"/>
</dbReference>
<proteinExistence type="predicted"/>
<gene>
    <name evidence="1" type="ORF">C8N43_2022</name>
</gene>
<sequence>MFETQTSRTLIDAQRRAHEERAAVFAQLFSGLGRMLTPRFSSHRTAHHAA</sequence>